<dbReference type="EMBL" id="SZZP01000008">
    <property type="protein sequence ID" value="TKV80824.1"/>
    <property type="molecule type" value="Genomic_DNA"/>
</dbReference>
<dbReference type="RefSeq" id="WP_137478992.1">
    <property type="nucleotide sequence ID" value="NZ_SZZP01000008.1"/>
</dbReference>
<protein>
    <submittedName>
        <fullName evidence="1">Tautomerase enzyme</fullName>
    </submittedName>
</protein>
<proteinExistence type="predicted"/>
<evidence type="ECO:0000313" key="1">
    <source>
        <dbReference type="EMBL" id="TKV80824.1"/>
    </source>
</evidence>
<dbReference type="InterPro" id="IPR014347">
    <property type="entry name" value="Tautomerase/MIF_sf"/>
</dbReference>
<dbReference type="SUPFAM" id="SSF55331">
    <property type="entry name" value="Tautomerase/MIF"/>
    <property type="match status" value="1"/>
</dbReference>
<dbReference type="AlphaFoldDB" id="A0A4U6RZU5"/>
<accession>A0A4U6RZU5</accession>
<sequence>MPMIDVTIPEGALKPEAEARLIKELGDILIGHEGFDPANKVAQGVTVVFLHRPAAVYVAGQPSPSPRYRIVPTVPEGQYTEASRAALVKDVTDAVVRAAGGSFEDVAPQVWVFPTEIPDGQWGSRGVIRPLPDIQAFIAGEHERKVGEARLARRRRVKALELLAGALDAARKGVD</sequence>
<name>A0A4U6RZU5_BRAEL</name>
<dbReference type="Gene3D" id="3.30.429.10">
    <property type="entry name" value="Macrophage Migration Inhibitory Factor"/>
    <property type="match status" value="1"/>
</dbReference>
<dbReference type="Proteomes" id="UP000305095">
    <property type="component" value="Unassembled WGS sequence"/>
</dbReference>
<organism evidence="1 2">
    <name type="scientific">Bradyrhizobium elkanii</name>
    <dbReference type="NCBI Taxonomy" id="29448"/>
    <lineage>
        <taxon>Bacteria</taxon>
        <taxon>Pseudomonadati</taxon>
        <taxon>Pseudomonadota</taxon>
        <taxon>Alphaproteobacteria</taxon>
        <taxon>Hyphomicrobiales</taxon>
        <taxon>Nitrobacteraceae</taxon>
        <taxon>Bradyrhizobium</taxon>
    </lineage>
</organism>
<gene>
    <name evidence="1" type="ORF">FDV58_15580</name>
</gene>
<comment type="caution">
    <text evidence="1">The sequence shown here is derived from an EMBL/GenBank/DDBJ whole genome shotgun (WGS) entry which is preliminary data.</text>
</comment>
<evidence type="ECO:0000313" key="2">
    <source>
        <dbReference type="Proteomes" id="UP000305095"/>
    </source>
</evidence>
<reference evidence="1 2" key="1">
    <citation type="submission" date="2019-05" db="EMBL/GenBank/DDBJ databases">
        <title>Draft Genome of Bradyrhizobium elkanii strain SEMIA 938, Used in Commercial Inoculants for Lupinus spp. in Brazil.</title>
        <authorList>
            <person name="Hungria M."/>
            <person name="Delamuta J.R.M."/>
            <person name="Ribeiro R.A."/>
            <person name="Nogueira M.A."/>
        </authorList>
    </citation>
    <scope>NUCLEOTIDE SEQUENCE [LARGE SCALE GENOMIC DNA]</scope>
    <source>
        <strain evidence="1 2">Semia 938</strain>
    </source>
</reference>